<dbReference type="EMBL" id="CP096115">
    <property type="protein sequence ID" value="UUX91934.1"/>
    <property type="molecule type" value="Genomic_DNA"/>
</dbReference>
<dbReference type="Proteomes" id="UP001060368">
    <property type="component" value="Chromosome"/>
</dbReference>
<keyword evidence="3" id="KW-1185">Reference proteome</keyword>
<comment type="similarity">
    <text evidence="1">Belongs to the UPF0111 family.</text>
</comment>
<dbReference type="InterPro" id="IPR018445">
    <property type="entry name" value="Put_Phosphate_transp_reg"/>
</dbReference>
<accession>A0A9E7TJL0</accession>
<protein>
    <submittedName>
        <fullName evidence="2">DUF47 family protein</fullName>
    </submittedName>
</protein>
<dbReference type="InterPro" id="IPR052912">
    <property type="entry name" value="UPF0111_domain"/>
</dbReference>
<evidence type="ECO:0000313" key="3">
    <source>
        <dbReference type="Proteomes" id="UP001060368"/>
    </source>
</evidence>
<dbReference type="PANTHER" id="PTHR37298:SF1">
    <property type="entry name" value="UPF0111 PROTEIN YKAA"/>
    <property type="match status" value="1"/>
</dbReference>
<dbReference type="AlphaFoldDB" id="A0A9E7TJL0"/>
<dbReference type="KEGG" id="mend:L6E24_11280"/>
<evidence type="ECO:0000313" key="2">
    <source>
        <dbReference type="EMBL" id="UUX91934.1"/>
    </source>
</evidence>
<gene>
    <name evidence="2" type="ORF">L6E24_11280</name>
</gene>
<dbReference type="Gene3D" id="1.20.58.220">
    <property type="entry name" value="Phosphate transport system protein phou homolog 2, domain 2"/>
    <property type="match status" value="1"/>
</dbReference>
<dbReference type="PANTHER" id="PTHR37298">
    <property type="entry name" value="UPF0111 PROTEIN YKAA"/>
    <property type="match status" value="1"/>
</dbReference>
<dbReference type="Pfam" id="PF01865">
    <property type="entry name" value="PhoU_div"/>
    <property type="match status" value="1"/>
</dbReference>
<name>A0A9E7TJL0_9EURY</name>
<reference evidence="2" key="1">
    <citation type="submission" date="2022-04" db="EMBL/GenBank/DDBJ databases">
        <title>Complete genome of Methanoplanus endosymbiosus DSM 3599.</title>
        <authorList>
            <person name="Chen S.-C."/>
            <person name="You Y.-T."/>
            <person name="Zhou Y.-Z."/>
            <person name="Lai M.-C."/>
        </authorList>
    </citation>
    <scope>NUCLEOTIDE SEQUENCE</scope>
    <source>
        <strain evidence="2">DSM 3599</strain>
    </source>
</reference>
<organism evidence="2 3">
    <name type="scientific">Methanoplanus endosymbiosus</name>
    <dbReference type="NCBI Taxonomy" id="33865"/>
    <lineage>
        <taxon>Archaea</taxon>
        <taxon>Methanobacteriati</taxon>
        <taxon>Methanobacteriota</taxon>
        <taxon>Stenosarchaea group</taxon>
        <taxon>Methanomicrobia</taxon>
        <taxon>Methanomicrobiales</taxon>
        <taxon>Methanomicrobiaceae</taxon>
        <taxon>Methanoplanus</taxon>
    </lineage>
</organism>
<sequence length="209" mass="24170">MGLRDWIIPQDKVFFDLFEEQAEVIKKASVHLCSMIQNFNDPMNDCHKIKAYENQGDDITHSIYLILNKTFITPIEPEEISRLAKVLDDILDHIDDIARQLYTYNIKETDHYMVEMSKLIHLQAEELVLVTGALRDLKNPDFISERCIEINRLENLADEILDRALKELFLSDDAIRIIKLKEIYETLEIATDLGEEAANVIGDIAIKHS</sequence>
<dbReference type="InterPro" id="IPR038078">
    <property type="entry name" value="PhoU-like_sf"/>
</dbReference>
<evidence type="ECO:0000256" key="1">
    <source>
        <dbReference type="ARBA" id="ARBA00008591"/>
    </source>
</evidence>
<proteinExistence type="inferred from homology"/>